<dbReference type="Proteomes" id="UP001497623">
    <property type="component" value="Unassembled WGS sequence"/>
</dbReference>
<accession>A0AAV2PQT9</accession>
<proteinExistence type="predicted"/>
<evidence type="ECO:0000313" key="1">
    <source>
        <dbReference type="EMBL" id="CAL4063192.1"/>
    </source>
</evidence>
<dbReference type="EMBL" id="CAXKWB010001044">
    <property type="protein sequence ID" value="CAL4063192.1"/>
    <property type="molecule type" value="Genomic_DNA"/>
</dbReference>
<protein>
    <submittedName>
        <fullName evidence="1">Uncharacterized protein</fullName>
    </submittedName>
</protein>
<keyword evidence="2" id="KW-1185">Reference proteome</keyword>
<reference evidence="1 2" key="1">
    <citation type="submission" date="2024-05" db="EMBL/GenBank/DDBJ databases">
        <authorList>
            <person name="Wallberg A."/>
        </authorList>
    </citation>
    <scope>NUCLEOTIDE SEQUENCE [LARGE SCALE GENOMIC DNA]</scope>
</reference>
<name>A0AAV2PQT9_MEGNR</name>
<evidence type="ECO:0000313" key="2">
    <source>
        <dbReference type="Proteomes" id="UP001497623"/>
    </source>
</evidence>
<comment type="caution">
    <text evidence="1">The sequence shown here is derived from an EMBL/GenBank/DDBJ whole genome shotgun (WGS) entry which is preliminary data.</text>
</comment>
<sequence length="103" mass="12083">MQQLEVKPLRKEILNVFCVEPLRDEILACMMTPWPWAQPVACPSPNSPSQPGVPRMGYVFCMLETIGLQVEQVCPWYNHHTNTLTFFNHNYFILFIYDFILCM</sequence>
<gene>
    <name evidence="1" type="ORF">MNOR_LOCUS3158</name>
</gene>
<dbReference type="AlphaFoldDB" id="A0AAV2PQT9"/>
<organism evidence="1 2">
    <name type="scientific">Meganyctiphanes norvegica</name>
    <name type="common">Northern krill</name>
    <name type="synonym">Thysanopoda norvegica</name>
    <dbReference type="NCBI Taxonomy" id="48144"/>
    <lineage>
        <taxon>Eukaryota</taxon>
        <taxon>Metazoa</taxon>
        <taxon>Ecdysozoa</taxon>
        <taxon>Arthropoda</taxon>
        <taxon>Crustacea</taxon>
        <taxon>Multicrustacea</taxon>
        <taxon>Malacostraca</taxon>
        <taxon>Eumalacostraca</taxon>
        <taxon>Eucarida</taxon>
        <taxon>Euphausiacea</taxon>
        <taxon>Euphausiidae</taxon>
        <taxon>Meganyctiphanes</taxon>
    </lineage>
</organism>